<reference evidence="13" key="3">
    <citation type="submission" date="2023-12" db="EMBL/GenBank/DDBJ databases">
        <authorList>
            <person name="Sun Q."/>
            <person name="Inoue M."/>
        </authorList>
    </citation>
    <scope>NUCLEOTIDE SEQUENCE</scope>
    <source>
        <strain evidence="13">JCM 12289</strain>
    </source>
</reference>
<dbReference type="Gene3D" id="2.60.40.420">
    <property type="entry name" value="Cupredoxins - blue copper proteins"/>
    <property type="match status" value="2"/>
</dbReference>
<evidence type="ECO:0000256" key="11">
    <source>
        <dbReference type="SAM" id="MobiDB-lite"/>
    </source>
</evidence>
<dbReference type="PROSITE" id="PS51257">
    <property type="entry name" value="PROKAR_LIPOPROTEIN"/>
    <property type="match status" value="1"/>
</dbReference>
<evidence type="ECO:0000256" key="5">
    <source>
        <dbReference type="ARBA" id="ARBA00022723"/>
    </source>
</evidence>
<dbReference type="InterPro" id="IPR006311">
    <property type="entry name" value="TAT_signal"/>
</dbReference>
<protein>
    <recommendedName>
        <fullName evidence="4">Copper-containing nitrite reductase</fullName>
        <ecNumber evidence="3">1.7.2.1</ecNumber>
    </recommendedName>
</protein>
<feature type="binding site" description="type 1 copper site" evidence="10">
    <location>
        <position position="166"/>
    </location>
    <ligand>
        <name>Cu cation</name>
        <dbReference type="ChEBI" id="CHEBI:23378"/>
        <label>1</label>
    </ligand>
</feature>
<sequence>MFPISRRRLLGALGIGGAASVAGCTTGLQTEAVGQPSTTLQQAQKKSMERVAADPTDIPAPIDRTEPKHHEITLEAKEVTAEIEDGVTFNFMTFDGQVPGPMIRLREGDTVSFTMENLPENKREHNVDMHAIYGTGGGSVATTAEPGTANGMRFEATYPGAYIYHCAVPNMDQHISTGMFGMVLVEPKAGMPPVDREFYLGQHEVYTDKAVGEQGHHGFDADAMSNEAPTYVLFNGEKYPFTPDRYGTMSAETGETVRVFLVTGGPNVSSNFHPIGNVWTRAWRDGALASQPERYVQTMKVPPGSCMVGEMDLPVPSRIKLVDHALTRVTRRGLLAEIDVTGPERPEVFDPALNKAKGTDEEGPQY</sequence>
<dbReference type="FunFam" id="2.60.40.420:FF:000093">
    <property type="entry name" value="Copper-containing nitrite reductase"/>
    <property type="match status" value="1"/>
</dbReference>
<feature type="binding site" description="type 1 copper site" evidence="10">
    <location>
        <position position="165"/>
    </location>
    <ligand>
        <name>Cu cation</name>
        <dbReference type="ChEBI" id="CHEBI:23378"/>
        <label>1</label>
    </ligand>
</feature>
<evidence type="ECO:0000313" key="15">
    <source>
        <dbReference type="Proteomes" id="UP000830542"/>
    </source>
</evidence>
<evidence type="ECO:0000256" key="4">
    <source>
        <dbReference type="ARBA" id="ARBA00017290"/>
    </source>
</evidence>
<keyword evidence="7 14" id="KW-0560">Oxidoreductase</keyword>
<accession>A0AAX3AN76</accession>
<dbReference type="SUPFAM" id="SSF49503">
    <property type="entry name" value="Cupredoxins"/>
    <property type="match status" value="2"/>
</dbReference>
<feature type="binding site" description="type 1 copper site" evidence="10">
    <location>
        <position position="179"/>
    </location>
    <ligand>
        <name>Cu cation</name>
        <dbReference type="ChEBI" id="CHEBI:23378"/>
        <label>1</label>
    </ligand>
</feature>
<dbReference type="EMBL" id="CP095005">
    <property type="protein sequence ID" value="UOO95688.1"/>
    <property type="molecule type" value="Genomic_DNA"/>
</dbReference>
<reference evidence="13" key="1">
    <citation type="journal article" date="2014" name="Int. J. Syst. Evol. Microbiol.">
        <title>Complete genome sequence of Corynebacterium casei LMG S-19264T (=DSM 44701T), isolated from a smear-ripened cheese.</title>
        <authorList>
            <consortium name="US DOE Joint Genome Institute (JGI-PGF)"/>
            <person name="Walter F."/>
            <person name="Albersmeier A."/>
            <person name="Kalinowski J."/>
            <person name="Ruckert C."/>
        </authorList>
    </citation>
    <scope>NUCLEOTIDE SEQUENCE</scope>
    <source>
        <strain evidence="13">JCM 12289</strain>
    </source>
</reference>
<dbReference type="CDD" id="cd11020">
    <property type="entry name" value="CuRO_1_CuNIR"/>
    <property type="match status" value="1"/>
</dbReference>
<dbReference type="PANTHER" id="PTHR11709:SF394">
    <property type="entry name" value="FI03373P-RELATED"/>
    <property type="match status" value="1"/>
</dbReference>
<feature type="binding site" description="type 1 copper site" evidence="10">
    <location>
        <position position="324"/>
    </location>
    <ligand>
        <name>Cu cation</name>
        <dbReference type="ChEBI" id="CHEBI:23378"/>
        <label>1</label>
    </ligand>
</feature>
<dbReference type="EC" id="1.7.2.1" evidence="3"/>
<evidence type="ECO:0000256" key="10">
    <source>
        <dbReference type="PIRSR" id="PIRSR601287-1"/>
    </source>
</evidence>
<name>A0AAX3AN76_HALDO</name>
<feature type="binding site" description="type 1 copper site" evidence="10">
    <location>
        <position position="174"/>
    </location>
    <ligand>
        <name>Cu cation</name>
        <dbReference type="ChEBI" id="CHEBI:23378"/>
        <label>1</label>
    </ligand>
</feature>
<evidence type="ECO:0000259" key="12">
    <source>
        <dbReference type="Pfam" id="PF07732"/>
    </source>
</evidence>
<keyword evidence="6" id="KW-0677">Repeat</keyword>
<comment type="cofactor">
    <cofactor evidence="1 10">
        <name>Cu(+)</name>
        <dbReference type="ChEBI" id="CHEBI:49552"/>
    </cofactor>
</comment>
<comment type="catalytic activity">
    <reaction evidence="9">
        <text>nitric oxide + Fe(III)-[cytochrome c] + H2O = Fe(II)-[cytochrome c] + nitrite + 2 H(+)</text>
        <dbReference type="Rhea" id="RHEA:15233"/>
        <dbReference type="Rhea" id="RHEA-COMP:10350"/>
        <dbReference type="Rhea" id="RHEA-COMP:14399"/>
        <dbReference type="ChEBI" id="CHEBI:15377"/>
        <dbReference type="ChEBI" id="CHEBI:15378"/>
        <dbReference type="ChEBI" id="CHEBI:16301"/>
        <dbReference type="ChEBI" id="CHEBI:16480"/>
        <dbReference type="ChEBI" id="CHEBI:29033"/>
        <dbReference type="ChEBI" id="CHEBI:29034"/>
        <dbReference type="EC" id="1.7.2.1"/>
    </reaction>
</comment>
<comment type="cofactor">
    <cofactor evidence="10">
        <name>Cu(2+)</name>
        <dbReference type="ChEBI" id="CHEBI:29036"/>
    </cofactor>
</comment>
<feature type="region of interest" description="Disordered" evidence="11">
    <location>
        <begin position="345"/>
        <end position="366"/>
    </location>
</feature>
<evidence type="ECO:0000256" key="7">
    <source>
        <dbReference type="ARBA" id="ARBA00023002"/>
    </source>
</evidence>
<dbReference type="Proteomes" id="UP000830542">
    <property type="component" value="Chromosome"/>
</dbReference>
<dbReference type="KEGG" id="hdo:MUK72_03025"/>
<gene>
    <name evidence="14" type="primary">nirK</name>
    <name evidence="13" type="ORF">GCM10008985_13910</name>
    <name evidence="14" type="ORF">MUK72_03025</name>
</gene>
<dbReference type="Pfam" id="PF07732">
    <property type="entry name" value="Cu-oxidase_3"/>
    <property type="match status" value="1"/>
</dbReference>
<dbReference type="Proteomes" id="UP001500962">
    <property type="component" value="Unassembled WGS sequence"/>
</dbReference>
<keyword evidence="8 10" id="KW-0186">Copper</keyword>
<dbReference type="AlphaFoldDB" id="A0AAX3AN76"/>
<dbReference type="InterPro" id="IPR001287">
    <property type="entry name" value="NO2-reductase_Cu"/>
</dbReference>
<dbReference type="InterPro" id="IPR011707">
    <property type="entry name" value="Cu-oxidase-like_N"/>
</dbReference>
<dbReference type="EMBL" id="BAAADN010000022">
    <property type="protein sequence ID" value="GAA0458851.1"/>
    <property type="molecule type" value="Genomic_DNA"/>
</dbReference>
<dbReference type="CDD" id="cd04208">
    <property type="entry name" value="CuRO_2_CuNIR"/>
    <property type="match status" value="1"/>
</dbReference>
<dbReference type="NCBIfam" id="TIGR02376">
    <property type="entry name" value="Cu_nitrite_red"/>
    <property type="match status" value="1"/>
</dbReference>
<evidence type="ECO:0000313" key="14">
    <source>
        <dbReference type="EMBL" id="UOO95688.1"/>
    </source>
</evidence>
<evidence type="ECO:0000256" key="9">
    <source>
        <dbReference type="ARBA" id="ARBA00049340"/>
    </source>
</evidence>
<dbReference type="InterPro" id="IPR008972">
    <property type="entry name" value="Cupredoxin"/>
</dbReference>
<dbReference type="PANTHER" id="PTHR11709">
    <property type="entry name" value="MULTI-COPPER OXIDASE"/>
    <property type="match status" value="1"/>
</dbReference>
<keyword evidence="15" id="KW-1185">Reference proteome</keyword>
<dbReference type="RefSeq" id="WP_244703808.1">
    <property type="nucleotide sequence ID" value="NZ_BAAADN010000022.1"/>
</dbReference>
<evidence type="ECO:0000313" key="13">
    <source>
        <dbReference type="EMBL" id="GAA0458851.1"/>
    </source>
</evidence>
<evidence type="ECO:0000256" key="2">
    <source>
        <dbReference type="ARBA" id="ARBA00011233"/>
    </source>
</evidence>
<feature type="binding site" description="type 1 copper site" evidence="10">
    <location>
        <position position="125"/>
    </location>
    <ligand>
        <name>Cu cation</name>
        <dbReference type="ChEBI" id="CHEBI:23378"/>
        <label>1</label>
    </ligand>
</feature>
<dbReference type="InterPro" id="IPR045087">
    <property type="entry name" value="Cu-oxidase_fam"/>
</dbReference>
<feature type="domain" description="Plastocyanin-like" evidence="12">
    <location>
        <begin position="77"/>
        <end position="189"/>
    </location>
</feature>
<evidence type="ECO:0000256" key="3">
    <source>
        <dbReference type="ARBA" id="ARBA00011882"/>
    </source>
</evidence>
<dbReference type="GeneID" id="71760787"/>
<comment type="subunit">
    <text evidence="2">Homotrimer.</text>
</comment>
<reference evidence="14" key="2">
    <citation type="submission" date="2022-04" db="EMBL/GenBank/DDBJ databases">
        <title>Sequencing and genomic assembly of Halococcus dombrowskii.</title>
        <authorList>
            <person name="Lim S.W."/>
            <person name="MacLea K.S."/>
        </authorList>
    </citation>
    <scope>NUCLEOTIDE SEQUENCE</scope>
    <source>
        <strain evidence="14">H4</strain>
    </source>
</reference>
<organism evidence="14 15">
    <name type="scientific">Halococcus dombrowskii</name>
    <dbReference type="NCBI Taxonomy" id="179637"/>
    <lineage>
        <taxon>Archaea</taxon>
        <taxon>Methanobacteriati</taxon>
        <taxon>Methanobacteriota</taxon>
        <taxon>Stenosarchaea group</taxon>
        <taxon>Halobacteria</taxon>
        <taxon>Halobacteriales</taxon>
        <taxon>Halococcaceae</taxon>
        <taxon>Halococcus</taxon>
    </lineage>
</organism>
<dbReference type="PRINTS" id="PR00695">
    <property type="entry name" value="CUNO2RDTASE"/>
</dbReference>
<evidence type="ECO:0000256" key="8">
    <source>
        <dbReference type="ARBA" id="ARBA00023008"/>
    </source>
</evidence>
<evidence type="ECO:0000256" key="6">
    <source>
        <dbReference type="ARBA" id="ARBA00022737"/>
    </source>
</evidence>
<feature type="binding site" description="type 1 copper site" evidence="10">
    <location>
        <position position="130"/>
    </location>
    <ligand>
        <name>Cu cation</name>
        <dbReference type="ChEBI" id="CHEBI:23378"/>
        <label>1</label>
    </ligand>
</feature>
<proteinExistence type="predicted"/>
<keyword evidence="5 10" id="KW-0479">Metal-binding</keyword>
<dbReference type="GO" id="GO:0050421">
    <property type="term" value="F:nitrite reductase (NO-forming) activity"/>
    <property type="evidence" value="ECO:0007669"/>
    <property type="project" value="UniProtKB-EC"/>
</dbReference>
<dbReference type="PROSITE" id="PS51318">
    <property type="entry name" value="TAT"/>
    <property type="match status" value="1"/>
</dbReference>
<dbReference type="GO" id="GO:0005507">
    <property type="term" value="F:copper ion binding"/>
    <property type="evidence" value="ECO:0007669"/>
    <property type="project" value="InterPro"/>
</dbReference>
<evidence type="ECO:0000256" key="1">
    <source>
        <dbReference type="ARBA" id="ARBA00001960"/>
    </source>
</evidence>